<organism evidence="1">
    <name type="scientific">Candidatus Kentrum sp. TC</name>
    <dbReference type="NCBI Taxonomy" id="2126339"/>
    <lineage>
        <taxon>Bacteria</taxon>
        <taxon>Pseudomonadati</taxon>
        <taxon>Pseudomonadota</taxon>
        <taxon>Gammaproteobacteria</taxon>
        <taxon>Candidatus Kentrum</taxon>
    </lineage>
</organism>
<accession>A0A451A0Y4</accession>
<name>A0A451A0Y4_9GAMM</name>
<evidence type="ECO:0000313" key="1">
    <source>
        <dbReference type="EMBL" id="VFK59694.1"/>
    </source>
</evidence>
<gene>
    <name evidence="1" type="ORF">BECKTC1821F_GA0114240_10369</name>
</gene>
<sequence>MSLFQYKMEPLYGCVAPPWMCTGPNVPYALRMRNEAKETQVELQEFGSFKREHKAMAKWVASFQPQQVVMERTGI</sequence>
<proteinExistence type="predicted"/>
<reference evidence="1" key="1">
    <citation type="submission" date="2019-02" db="EMBL/GenBank/DDBJ databases">
        <authorList>
            <person name="Gruber-Vodicka R. H."/>
            <person name="Seah K. B. B."/>
        </authorList>
    </citation>
    <scope>NUCLEOTIDE SEQUENCE</scope>
    <source>
        <strain evidence="1">BECK_BZ126</strain>
    </source>
</reference>
<dbReference type="AlphaFoldDB" id="A0A451A0Y4"/>
<dbReference type="EMBL" id="CAADFW010000036">
    <property type="protein sequence ID" value="VFK59694.1"/>
    <property type="molecule type" value="Genomic_DNA"/>
</dbReference>
<protein>
    <submittedName>
        <fullName evidence="1">Uncharacterized protein</fullName>
    </submittedName>
</protein>